<feature type="domain" description="O-methyltransferase C-terminal" evidence="2">
    <location>
        <begin position="991"/>
        <end position="1143"/>
    </location>
</feature>
<evidence type="ECO:0000256" key="1">
    <source>
        <dbReference type="SAM" id="MobiDB-lite"/>
    </source>
</evidence>
<evidence type="ECO:0000259" key="2">
    <source>
        <dbReference type="Pfam" id="PF00891"/>
    </source>
</evidence>
<accession>A0ABP0JKP2</accession>
<dbReference type="Proteomes" id="UP001642484">
    <property type="component" value="Unassembled WGS sequence"/>
</dbReference>
<feature type="region of interest" description="Disordered" evidence="1">
    <location>
        <begin position="962"/>
        <end position="982"/>
    </location>
</feature>
<organism evidence="3 4">
    <name type="scientific">Durusdinium trenchii</name>
    <dbReference type="NCBI Taxonomy" id="1381693"/>
    <lineage>
        <taxon>Eukaryota</taxon>
        <taxon>Sar</taxon>
        <taxon>Alveolata</taxon>
        <taxon>Dinophyceae</taxon>
        <taxon>Suessiales</taxon>
        <taxon>Symbiodiniaceae</taxon>
        <taxon>Durusdinium</taxon>
    </lineage>
</organism>
<protein>
    <recommendedName>
        <fullName evidence="2">O-methyltransferase C-terminal domain-containing protein</fullName>
    </recommendedName>
</protein>
<evidence type="ECO:0000313" key="3">
    <source>
        <dbReference type="EMBL" id="CAK9014997.1"/>
    </source>
</evidence>
<feature type="compositionally biased region" description="Basic and acidic residues" evidence="1">
    <location>
        <begin position="963"/>
        <end position="973"/>
    </location>
</feature>
<keyword evidence="4" id="KW-1185">Reference proteome</keyword>
<sequence>MDPTDAELNNMATLQHVADWAGTTGEVHEQLMDALGKPSKLRDIAFINRTVWDNVVAGLKIDTSSGTTTSERDLTPVEASRIEIFRRVTLLRLGANPDHVGSSTAPPVVSIGVSPLPSTSTPTSPTRKLKLSSVIDPTLDAEIIQLEQSEVARMYSTYKAKFGDHPSQEVEPSADQLSGINQMLRSGALPYCDFSVFGPHGLRQLRKAVFTSYVLNVATGEWSKSEAPGPDSIFNWEKSFRPCFSWRQPNPSDWTRMQITSKSFMGSLAMNVEKQEKIPPQEPVENTYQEKDQCLLVFSGKHRPGDLASYLGAEGWIVVIVDKVAPEPTDVLSEHNLDKILADTETGMYDVVGCATPCETLSPLRESPPGPRPLRSLDKPDGLPSEELTESERIQLKEANRLIALSARLAEIQATAGRAFWIENPDHKDKLDLWKTTPLKFLVREFNVWITEFDPCRFGAEVRKPTKLMSFHMNFWGIGDLRCNHPVQQWTRTDGSTYKAPHESLVQRWRTNDEGKKERASKALAGYPPQLNYALAQATVSVSMSRATAMLTALKGELVAMQVYVDDPIMVFDSQNPALKTLLGKSLLWAAITGFPIKLEKTDAGNEVKWIGHAWTQQLNLAAKQAKRACQRGRGPAKQAQPLPMKELAALQHTEPAVEATLQTSLAAARAELAAILAKVPDSANRTATTDFTAQKIEVLADCEAANTLAKSFSDTLGVEIYQTNLARKSMEEKISNDRELQASLVSDLDCQLYALIALCLSRGEHPEEIAVTNFAEKHSKALVWVGFGLTISRRIEINVISFLRLGTSKRPIRKVSCNASLMGRPSYGRRLIRCAMILARLSPLDIEELRTQLASERLAREQGDDRCMENIRDLEEQKRSRELQALERRLNKTEASRTFYAPRVLSLNLGKLGLSLLPGLLFVRHARTKTPRAADTWEGRPSPMAQAAERRRLPTWLTKVSKGKDTKDGSKDDEVEVVPDGVPGASKANFSRIYAREEWDGEALSGLGSREETTREFRSFLEAFLQKYHITSIVDAGCGHWPSGYQRFMHWQNVKYTGVDVVPYVVEENSRFFMEDSELLELYGLSNVEFQCGDVSDDLPAADLLIVKDVLMHLPNRAVHSFLENSVECQIPKYRAVMLVQNAVPPVAIRDMVDIQPGQLLPFDITLSPFKAAFKTVLQWQSDEPKVVQLWEPRDRLGTPKMEPS</sequence>
<gene>
    <name evidence="3" type="ORF">CCMP2556_LOCUS11931</name>
</gene>
<name>A0ABP0JKP2_9DINO</name>
<dbReference type="EMBL" id="CAXAMN010005681">
    <property type="protein sequence ID" value="CAK9014997.1"/>
    <property type="molecule type" value="Genomic_DNA"/>
</dbReference>
<reference evidence="3 4" key="1">
    <citation type="submission" date="2024-02" db="EMBL/GenBank/DDBJ databases">
        <authorList>
            <person name="Chen Y."/>
            <person name="Shah S."/>
            <person name="Dougan E. K."/>
            <person name="Thang M."/>
            <person name="Chan C."/>
        </authorList>
    </citation>
    <scope>NUCLEOTIDE SEQUENCE [LARGE SCALE GENOMIC DNA]</scope>
</reference>
<feature type="region of interest" description="Disordered" evidence="1">
    <location>
        <begin position="360"/>
        <end position="386"/>
    </location>
</feature>
<dbReference type="CDD" id="cd02440">
    <property type="entry name" value="AdoMet_MTases"/>
    <property type="match status" value="1"/>
</dbReference>
<dbReference type="Pfam" id="PF00891">
    <property type="entry name" value="Methyltransf_2"/>
    <property type="match status" value="1"/>
</dbReference>
<dbReference type="SUPFAM" id="SSF53335">
    <property type="entry name" value="S-adenosyl-L-methionine-dependent methyltransferases"/>
    <property type="match status" value="1"/>
</dbReference>
<dbReference type="Gene3D" id="3.40.50.150">
    <property type="entry name" value="Vaccinia Virus protein VP39"/>
    <property type="match status" value="1"/>
</dbReference>
<dbReference type="InterPro" id="IPR001077">
    <property type="entry name" value="COMT_C"/>
</dbReference>
<comment type="caution">
    <text evidence="3">The sequence shown here is derived from an EMBL/GenBank/DDBJ whole genome shotgun (WGS) entry which is preliminary data.</text>
</comment>
<proteinExistence type="predicted"/>
<dbReference type="InterPro" id="IPR029063">
    <property type="entry name" value="SAM-dependent_MTases_sf"/>
</dbReference>
<evidence type="ECO:0000313" key="4">
    <source>
        <dbReference type="Proteomes" id="UP001642484"/>
    </source>
</evidence>